<dbReference type="InParanoid" id="A0A507AV53"/>
<dbReference type="GeneID" id="41977624"/>
<keyword evidence="4" id="KW-0408">Iron</keyword>
<dbReference type="Proteomes" id="UP000319257">
    <property type="component" value="Unassembled WGS sequence"/>
</dbReference>
<dbReference type="PANTHER" id="PTHR43498">
    <property type="entry name" value="FERREDOXIN:COB-COM HETERODISULFIDE REDUCTASE SUBUNIT A"/>
    <property type="match status" value="1"/>
</dbReference>
<evidence type="ECO:0000256" key="4">
    <source>
        <dbReference type="ARBA" id="ARBA00023004"/>
    </source>
</evidence>
<evidence type="ECO:0000256" key="1">
    <source>
        <dbReference type="ARBA" id="ARBA00022485"/>
    </source>
</evidence>
<evidence type="ECO:0000313" key="7">
    <source>
        <dbReference type="Proteomes" id="UP000319257"/>
    </source>
</evidence>
<accession>A0A507AV53</accession>
<evidence type="ECO:0000313" key="6">
    <source>
        <dbReference type="EMBL" id="TPX08110.1"/>
    </source>
</evidence>
<dbReference type="AlphaFoldDB" id="A0A507AV53"/>
<dbReference type="SUPFAM" id="SSF51905">
    <property type="entry name" value="FAD/NAD(P)-binding domain"/>
    <property type="match status" value="1"/>
</dbReference>
<keyword evidence="7" id="KW-1185">Reference proteome</keyword>
<evidence type="ECO:0000256" key="5">
    <source>
        <dbReference type="ARBA" id="ARBA00023014"/>
    </source>
</evidence>
<keyword evidence="2" id="KW-0479">Metal-binding</keyword>
<sequence>MAPARLIHDPVLIKEDAVQSRQFQAEDIQTELCVCGGGLSGVCAAITAARQGVKVVLIQDRPVLGGNASSEVRLWILGATSHMFNNNRYAREGGIVEEILIENLHRNPEGNPLILDTVLLEKVVEEPNIQLYLNTALIACEKAGERIDHVKAFSSQTSLMHTIKASQFIDCTGDGVLSFLAGAPFRIGAEKYEEFQEKFAPSSDYGHLLGHSIYFYSKDVGRPVKFVAPSYALQDVEGEIPRFKTFNTKDMGCNLWWIEYGGRMDTVHDTEKIKWELWKVVYGVWDYFKNSGRFPEAENLTLEWVGTIPGKRESRRFIGPTIMKQQDIIEQRFHNDAVSFGGWSIDLHPADGVYSEIEGCIQLHSKGVYQIPFSTMVCAEIPNLMYGGRIISASHVAFGSTRVMATSGANANALGMAAALCKKLSVDPIQLLAKDKMSMLQLELMRFGQFIPGYKLKDPLDLVQKASSIETTSQFELSELPANGPPKVLTRSLAQMLPLTEGPVPKFTITVKAVENTTLTVQLRGSEKAYNYTPEVILGENKFELQPGDNELVIDLGASNPQTQYVFLCLMQNESVAVCTTLTRTSALETVEHECTQVPPENVGVDGFERWTPVRRPMGHNLALRVEPPIKAWAVGNIRNGVARPTKRTNCWVPAKDGKRKMVTLRWDQPVRLSKMVLGFDTDFDNACESVLRGHPERDMPFCVKSWRVLDLSKEGEEVELYKENDNHVSRREIAIEPRVSSTAIGVEILEINGDENNVYGGIFEIRAYE</sequence>
<gene>
    <name evidence="6" type="ORF">E0L32_010177</name>
</gene>
<dbReference type="Pfam" id="PF12831">
    <property type="entry name" value="FAD_oxidored"/>
    <property type="match status" value="1"/>
</dbReference>
<dbReference type="OrthoDB" id="6612291at2759"/>
<dbReference type="GO" id="GO:0051539">
    <property type="term" value="F:4 iron, 4 sulfur cluster binding"/>
    <property type="evidence" value="ECO:0007669"/>
    <property type="project" value="UniProtKB-KW"/>
</dbReference>
<evidence type="ECO:0000256" key="2">
    <source>
        <dbReference type="ARBA" id="ARBA00022723"/>
    </source>
</evidence>
<proteinExistence type="predicted"/>
<evidence type="ECO:0000256" key="3">
    <source>
        <dbReference type="ARBA" id="ARBA00023002"/>
    </source>
</evidence>
<dbReference type="RefSeq" id="XP_030989821.1">
    <property type="nucleotide sequence ID" value="XM_031132767.1"/>
</dbReference>
<dbReference type="GO" id="GO:0016491">
    <property type="term" value="F:oxidoreductase activity"/>
    <property type="evidence" value="ECO:0007669"/>
    <property type="project" value="UniProtKB-KW"/>
</dbReference>
<dbReference type="GO" id="GO:0046872">
    <property type="term" value="F:metal ion binding"/>
    <property type="evidence" value="ECO:0007669"/>
    <property type="project" value="UniProtKB-KW"/>
</dbReference>
<dbReference type="PANTHER" id="PTHR43498:SF1">
    <property type="entry name" value="COB--COM HETERODISULFIDE REDUCTASE IRON-SULFUR SUBUNIT A"/>
    <property type="match status" value="1"/>
</dbReference>
<dbReference type="EMBL" id="SKBQ01000080">
    <property type="protein sequence ID" value="TPX08110.1"/>
    <property type="molecule type" value="Genomic_DNA"/>
</dbReference>
<keyword evidence="3" id="KW-0560">Oxidoreductase</keyword>
<keyword evidence="5" id="KW-0411">Iron-sulfur</keyword>
<reference evidence="6 7" key="1">
    <citation type="submission" date="2019-06" db="EMBL/GenBank/DDBJ databases">
        <title>Draft genome sequence of the filamentous fungus Phialemoniopsis curvata isolated from diesel fuel.</title>
        <authorList>
            <person name="Varaljay V.A."/>
            <person name="Lyon W.J."/>
            <person name="Crouch A.L."/>
            <person name="Drake C.E."/>
            <person name="Hollomon J.M."/>
            <person name="Nadeau L.J."/>
            <person name="Nunn H.S."/>
            <person name="Stevenson B.S."/>
            <person name="Bojanowski C.L."/>
            <person name="Crookes-Goodson W.J."/>
        </authorList>
    </citation>
    <scope>NUCLEOTIDE SEQUENCE [LARGE SCALE GENOMIC DNA]</scope>
    <source>
        <strain evidence="6 7">D216</strain>
    </source>
</reference>
<protein>
    <submittedName>
        <fullName evidence="6">Uncharacterized protein</fullName>
    </submittedName>
</protein>
<name>A0A507AV53_9PEZI</name>
<keyword evidence="1" id="KW-0004">4Fe-4S</keyword>
<comment type="caution">
    <text evidence="6">The sequence shown here is derived from an EMBL/GenBank/DDBJ whole genome shotgun (WGS) entry which is preliminary data.</text>
</comment>
<dbReference type="Gene3D" id="3.50.50.60">
    <property type="entry name" value="FAD/NAD(P)-binding domain"/>
    <property type="match status" value="1"/>
</dbReference>
<dbReference type="InterPro" id="IPR036188">
    <property type="entry name" value="FAD/NAD-bd_sf"/>
</dbReference>
<organism evidence="6 7">
    <name type="scientific">Thyridium curvatum</name>
    <dbReference type="NCBI Taxonomy" id="1093900"/>
    <lineage>
        <taxon>Eukaryota</taxon>
        <taxon>Fungi</taxon>
        <taxon>Dikarya</taxon>
        <taxon>Ascomycota</taxon>
        <taxon>Pezizomycotina</taxon>
        <taxon>Sordariomycetes</taxon>
        <taxon>Sordariomycetidae</taxon>
        <taxon>Thyridiales</taxon>
        <taxon>Thyridiaceae</taxon>
        <taxon>Thyridium</taxon>
    </lineage>
</organism>
<dbReference type="InterPro" id="IPR039650">
    <property type="entry name" value="HdrA-like"/>
</dbReference>